<feature type="domain" description="Factor of DNA methylation 1-5/IDN2" evidence="5">
    <location>
        <begin position="523"/>
        <end position="651"/>
    </location>
</feature>
<feature type="coiled-coil region" evidence="3">
    <location>
        <begin position="309"/>
        <end position="340"/>
    </location>
</feature>
<dbReference type="InterPro" id="IPR005379">
    <property type="entry name" value="FDM1-5/IDN2_XH"/>
</dbReference>
<organism evidence="7 8">
    <name type="scientific">Dendrobium thyrsiflorum</name>
    <name type="common">Pinecone-like raceme dendrobium</name>
    <name type="synonym">Orchid</name>
    <dbReference type="NCBI Taxonomy" id="117978"/>
    <lineage>
        <taxon>Eukaryota</taxon>
        <taxon>Viridiplantae</taxon>
        <taxon>Streptophyta</taxon>
        <taxon>Embryophyta</taxon>
        <taxon>Tracheophyta</taxon>
        <taxon>Spermatophyta</taxon>
        <taxon>Magnoliopsida</taxon>
        <taxon>Liliopsida</taxon>
        <taxon>Asparagales</taxon>
        <taxon>Orchidaceae</taxon>
        <taxon>Epidendroideae</taxon>
        <taxon>Malaxideae</taxon>
        <taxon>Dendrobiinae</taxon>
        <taxon>Dendrobium</taxon>
    </lineage>
</organism>
<feature type="domain" description="XS" evidence="4">
    <location>
        <begin position="925"/>
        <end position="1029"/>
    </location>
</feature>
<dbReference type="InterPro" id="IPR045177">
    <property type="entry name" value="FDM1-5/IDN2"/>
</dbReference>
<feature type="domain" description="XS" evidence="4">
    <location>
        <begin position="121"/>
        <end position="231"/>
    </location>
</feature>
<keyword evidence="2" id="KW-0943">RNA-mediated gene silencing</keyword>
<dbReference type="Proteomes" id="UP001552299">
    <property type="component" value="Unassembled WGS sequence"/>
</dbReference>
<evidence type="ECO:0000313" key="8">
    <source>
        <dbReference type="Proteomes" id="UP001552299"/>
    </source>
</evidence>
<dbReference type="PANTHER" id="PTHR21596:SF3">
    <property type="entry name" value="FACTOR OF DNA METHYLATION 1-RELATED"/>
    <property type="match status" value="1"/>
</dbReference>
<name>A0ABD0UZV3_DENTH</name>
<feature type="domain" description="Zinc finger-XS" evidence="6">
    <location>
        <begin position="52"/>
        <end position="91"/>
    </location>
</feature>
<dbReference type="Gene3D" id="3.30.70.2890">
    <property type="entry name" value="XS domain"/>
    <property type="match status" value="2"/>
</dbReference>
<proteinExistence type="predicted"/>
<comment type="caution">
    <text evidence="7">The sequence shown here is derived from an EMBL/GenBank/DDBJ whole genome shotgun (WGS) entry which is preliminary data.</text>
</comment>
<feature type="coiled-coil region" evidence="3">
    <location>
        <begin position="256"/>
        <end position="283"/>
    </location>
</feature>
<dbReference type="InterPro" id="IPR005381">
    <property type="entry name" value="Znf-XS_domain"/>
</dbReference>
<evidence type="ECO:0000256" key="2">
    <source>
        <dbReference type="ARBA" id="ARBA00023158"/>
    </source>
</evidence>
<sequence length="1368" mass="158620">MCVSELRFQMDYSSGDESDISDSQIPEQEDKAYLELKNGKHKVKRSNGMYRCPFCLGKKKRDYHYKDLLQHSTGIGSSNRKAKVKANHLALSRYLEKYLTEQTSPSLQLVDSQKSSKTEQEELFVWPWMGILVNLSTEFNKDGKPVNLSGTKLKEQLSGFNPLKVHPQWSPRGPTGTAVVDFRKDWTGFKDALAFEKYFEARHLGKKDWHHQKHPVPDMYGWVARADDYESSGKVGEHLRRNGDLKTVSEISREENQKTQKLVANLANEIEVKNKNLHELEFKYNQTTMSLDKMMTDWKEMLHLAHNHSVNVIKENEKLREKLASKRQELNFRSEELNNLVALTDTERKKLDDEKEKMLGQLAKNQAVLNLVKSNGGLVLVAKNAMISSSLELATMKQKEADERVSKLLEEQKREKDKSIIRILELERELSAKQKLELDIEQLSGKIEVMKHMESEEDSIKKRMEEMQAELNEKIEEQQYLESLNSHLTSKHFESNTELQNARKQLIKGLRDILGERTKIGIRRMGALDAKVFKDICKKNFPKEEADVKATLLCSEWEEHLKNPDWHPFKVITINDKEQEIIREDDEKLTLLKEQWGDDAYNAVKAALLELNEYNPSGRYVVPELWNLKEDRKASIGEVIEYVLQQWKLNKLVLIEAKIMKKKFKWFDFSAMENCSHESATLKKDSTDEDSMKLMEEQKREKEVALARIHQLERELDEKQKLEFEIAQLKGKVKVIEHYLHGEEDIYKLVDKIHKKRDEEKKGSEELQDTLLMERRANQTLCEARVELIGDLTKMLKGPTLIGIKRMGDLDIKPFESACKKFSAEDVDMKTSGLCSSWDVEICNPSWQPSKVIENNGQIEDYWYKDLLQHTIGRGSSTSQKEKGKPNDLIFAQFLQPDLGLAVEPTTYPAPIAEPKSSSSNSSSDELFLWPWMGMLVNLPMEDEYASLKEQFSQFNPINVIASPERDPVSMKGEAVILFNRDAGGFRDAMAFENHFKLKRMWKKEWKENKGANLIGIHGWIAHDDDYNSDRPFAKILRKHGKMKTVANVMEEAKENGMTVAALVKKIDVMNKYLAELNYRYNETIISLENMMDSKAKILQKHDEEMHNVKRKGREHARRNLLENDKLKLELGAKKNEIEQCCRELKKYENKNDDVKRNMDIEKEKAALADNCLELVLIERKKADEKVKKLMEEHKREKEVALARVHQLERELDENKKLELEIAHLKGKLKVFDHLQGDEDIDNKIEEIQNKVEEDKEGLVELHNTLLMKEHVANQELNEARAELIQGLAKLLKDYSLIGIKRMGDLNIKPFENACKKKFPMEDADIKASELCSSWDEEIRNPSWHPFLIIQRDGVNEKVALENIKKAV</sequence>
<keyword evidence="1 3" id="KW-0175">Coiled coil</keyword>
<feature type="domain" description="Factor of DNA methylation 1-5/IDN2" evidence="5">
    <location>
        <begin position="1301"/>
        <end position="1363"/>
    </location>
</feature>
<evidence type="ECO:0000259" key="4">
    <source>
        <dbReference type="Pfam" id="PF03468"/>
    </source>
</evidence>
<dbReference type="CDD" id="cd12266">
    <property type="entry name" value="RRM_like_XS"/>
    <property type="match status" value="1"/>
</dbReference>
<gene>
    <name evidence="7" type="ORF">M5K25_010072</name>
</gene>
<dbReference type="Pfam" id="PF03469">
    <property type="entry name" value="XH"/>
    <property type="match status" value="3"/>
</dbReference>
<feature type="coiled-coil region" evidence="3">
    <location>
        <begin position="695"/>
        <end position="732"/>
    </location>
</feature>
<dbReference type="InterPro" id="IPR005380">
    <property type="entry name" value="XS_domain"/>
</dbReference>
<evidence type="ECO:0000259" key="6">
    <source>
        <dbReference type="Pfam" id="PF03470"/>
    </source>
</evidence>
<dbReference type="Pfam" id="PF03468">
    <property type="entry name" value="XS"/>
    <property type="match status" value="2"/>
</dbReference>
<feature type="domain" description="Factor of DNA methylation 1-5/IDN2" evidence="5">
    <location>
        <begin position="805"/>
        <end position="860"/>
    </location>
</feature>
<evidence type="ECO:0008006" key="9">
    <source>
        <dbReference type="Google" id="ProtNLM"/>
    </source>
</evidence>
<accession>A0ABD0UZV3</accession>
<feature type="coiled-coil region" evidence="3">
    <location>
        <begin position="1124"/>
        <end position="1294"/>
    </location>
</feature>
<feature type="coiled-coil region" evidence="3">
    <location>
        <begin position="391"/>
        <end position="484"/>
    </location>
</feature>
<evidence type="ECO:0000256" key="3">
    <source>
        <dbReference type="SAM" id="Coils"/>
    </source>
</evidence>
<reference evidence="7 8" key="1">
    <citation type="journal article" date="2024" name="Plant Biotechnol. J.">
        <title>Dendrobium thyrsiflorum genome and its molecular insights into genes involved in important horticultural traits.</title>
        <authorList>
            <person name="Chen B."/>
            <person name="Wang J.Y."/>
            <person name="Zheng P.J."/>
            <person name="Li K.L."/>
            <person name="Liang Y.M."/>
            <person name="Chen X.F."/>
            <person name="Zhang C."/>
            <person name="Zhao X."/>
            <person name="He X."/>
            <person name="Zhang G.Q."/>
            <person name="Liu Z.J."/>
            <person name="Xu Q."/>
        </authorList>
    </citation>
    <scope>NUCLEOTIDE SEQUENCE [LARGE SCALE GENOMIC DNA]</scope>
    <source>
        <strain evidence="7">GZMU011</strain>
    </source>
</reference>
<dbReference type="Pfam" id="PF03470">
    <property type="entry name" value="zf-XS"/>
    <property type="match status" value="1"/>
</dbReference>
<evidence type="ECO:0000259" key="5">
    <source>
        <dbReference type="Pfam" id="PF03469"/>
    </source>
</evidence>
<evidence type="ECO:0000256" key="1">
    <source>
        <dbReference type="ARBA" id="ARBA00023054"/>
    </source>
</evidence>
<dbReference type="PANTHER" id="PTHR21596">
    <property type="entry name" value="RIBONUCLEASE P SUBUNIT P38"/>
    <property type="match status" value="1"/>
</dbReference>
<evidence type="ECO:0000313" key="7">
    <source>
        <dbReference type="EMBL" id="KAL0918083.1"/>
    </source>
</evidence>
<protein>
    <recommendedName>
        <fullName evidence="9">XH/XS domain-containing protein</fullName>
    </recommendedName>
</protein>
<keyword evidence="8" id="KW-1185">Reference proteome</keyword>
<dbReference type="EMBL" id="JANQDX010000009">
    <property type="protein sequence ID" value="KAL0918083.1"/>
    <property type="molecule type" value="Genomic_DNA"/>
</dbReference>
<dbReference type="InterPro" id="IPR038588">
    <property type="entry name" value="XS_domain_sf"/>
</dbReference>
<dbReference type="GO" id="GO:0031047">
    <property type="term" value="P:regulatory ncRNA-mediated gene silencing"/>
    <property type="evidence" value="ECO:0007669"/>
    <property type="project" value="UniProtKB-KW"/>
</dbReference>